<evidence type="ECO:0000256" key="3">
    <source>
        <dbReference type="ARBA" id="ARBA00022723"/>
    </source>
</evidence>
<dbReference type="PANTHER" id="PTHR16557:SF2">
    <property type="entry name" value="NUCLEIC ACID DIOXYGENASE ALKBH1"/>
    <property type="match status" value="1"/>
</dbReference>
<dbReference type="GO" id="GO:0005634">
    <property type="term" value="C:nucleus"/>
    <property type="evidence" value="ECO:0007669"/>
    <property type="project" value="TreeGrafter"/>
</dbReference>
<sequence>MHHLDPHERPPDGIRNVYKRYQKMKLDALNNDPDIIDLASHDAFASATSTKVHVVKEYATKDLTAIFQAFAGHDVALDDMTIPDSVPVYEHDDMPGLHMIPSLLPAEIQSILLSRLLHRDLTSPAHLTNIHTHYTLSYPPSHSSSFFSLPPSSPTTIATPLDPSVHKPLSIAQLLNKKLRWTTLGGQYDWTAKRYPASPPPPFPGDTKEMLESLFPGTKAEAAIVNLYSPGDTLSVHRDVAETSSTGLISVSLGCDAIFVLGTSHVQEDGEVRDKVLMLRLRSGSAVYMSGASRFAWHGVPQIVAGTCPEYLKLWPGSTVQQEGDQTGEYQDWAGWMANKRINLNVRQMWD</sequence>
<dbReference type="GO" id="GO:0005737">
    <property type="term" value="C:cytoplasm"/>
    <property type="evidence" value="ECO:0007669"/>
    <property type="project" value="TreeGrafter"/>
</dbReference>
<accession>W7EH81</accession>
<evidence type="ECO:0000259" key="10">
    <source>
        <dbReference type="PROSITE" id="PS51471"/>
    </source>
</evidence>
<keyword evidence="6 9" id="KW-0408">Iron</keyword>
<keyword evidence="7" id="KW-0843">Virulence</keyword>
<evidence type="ECO:0000256" key="2">
    <source>
        <dbReference type="ARBA" id="ARBA00012931"/>
    </source>
</evidence>
<proteinExistence type="inferred from homology"/>
<dbReference type="Gene3D" id="2.60.120.590">
    <property type="entry name" value="Alpha-ketoglutarate-dependent dioxygenase AlkB-like"/>
    <property type="match status" value="1"/>
</dbReference>
<comment type="similarity">
    <text evidence="1">Belongs to the alkB family.</text>
</comment>
<feature type="binding site" evidence="9">
    <location>
        <position position="237"/>
    </location>
    <ligand>
        <name>Fe cation</name>
        <dbReference type="ChEBI" id="CHEBI:24875"/>
        <note>catalytic</note>
    </ligand>
</feature>
<dbReference type="GeneID" id="26252032"/>
<dbReference type="RefSeq" id="XP_014554664.1">
    <property type="nucleotide sequence ID" value="XM_014699178.1"/>
</dbReference>
<dbReference type="InterPro" id="IPR004574">
    <property type="entry name" value="Alkb"/>
</dbReference>
<evidence type="ECO:0000256" key="5">
    <source>
        <dbReference type="ARBA" id="ARBA00023002"/>
    </source>
</evidence>
<feature type="binding site" evidence="9">
    <location>
        <position position="298"/>
    </location>
    <ligand>
        <name>Fe cation</name>
        <dbReference type="ChEBI" id="CHEBI:24875"/>
        <note>catalytic</note>
    </ligand>
</feature>
<reference evidence="11 12" key="1">
    <citation type="journal article" date="2013" name="PLoS Genet.">
        <title>Comparative genome structure, secondary metabolite, and effector coding capacity across Cochliobolus pathogens.</title>
        <authorList>
            <person name="Condon B.J."/>
            <person name="Leng Y."/>
            <person name="Wu D."/>
            <person name="Bushley K.E."/>
            <person name="Ohm R.A."/>
            <person name="Otillar R."/>
            <person name="Martin J."/>
            <person name="Schackwitz W."/>
            <person name="Grimwood J."/>
            <person name="MohdZainudin N."/>
            <person name="Xue C."/>
            <person name="Wang R."/>
            <person name="Manning V.A."/>
            <person name="Dhillon B."/>
            <person name="Tu Z.J."/>
            <person name="Steffenson B.J."/>
            <person name="Salamov A."/>
            <person name="Sun H."/>
            <person name="Lowry S."/>
            <person name="LaButti K."/>
            <person name="Han J."/>
            <person name="Copeland A."/>
            <person name="Lindquist E."/>
            <person name="Barry K."/>
            <person name="Schmutz J."/>
            <person name="Baker S.E."/>
            <person name="Ciuffetti L.M."/>
            <person name="Grigoriev I.V."/>
            <person name="Zhong S."/>
            <person name="Turgeon B.G."/>
        </authorList>
    </citation>
    <scope>NUCLEOTIDE SEQUENCE [LARGE SCALE GENOMIC DNA]</scope>
    <source>
        <strain evidence="11 12">FI3</strain>
    </source>
</reference>
<keyword evidence="3 9" id="KW-0479">Metal-binding</keyword>
<name>W7EH81_BIPV3</name>
<dbReference type="FunFam" id="2.60.120.590:FF:000014">
    <property type="entry name" value="Oxidoreductase, 2OG-Fe(II) oxygenase family family"/>
    <property type="match status" value="1"/>
</dbReference>
<feature type="binding site" evidence="9">
    <location>
        <position position="239"/>
    </location>
    <ligand>
        <name>Fe cation</name>
        <dbReference type="ChEBI" id="CHEBI:24875"/>
        <note>catalytic</note>
    </ligand>
</feature>
<dbReference type="Pfam" id="PF13532">
    <property type="entry name" value="2OG-FeII_Oxy_2"/>
    <property type="match status" value="1"/>
</dbReference>
<evidence type="ECO:0000256" key="7">
    <source>
        <dbReference type="ARBA" id="ARBA00023026"/>
    </source>
</evidence>
<comment type="cofactor">
    <cofactor evidence="9">
        <name>Fe(2+)</name>
        <dbReference type="ChEBI" id="CHEBI:29033"/>
    </cofactor>
    <text evidence="9">Binds 1 Fe(2+) ion per subunit.</text>
</comment>
<keyword evidence="12" id="KW-1185">Reference proteome</keyword>
<dbReference type="EC" id="1.14.11.53" evidence="2"/>
<evidence type="ECO:0000256" key="8">
    <source>
        <dbReference type="ARBA" id="ARBA00047565"/>
    </source>
</evidence>
<feature type="domain" description="Fe2OG dioxygenase" evidence="10">
    <location>
        <begin position="219"/>
        <end position="350"/>
    </location>
</feature>
<dbReference type="PROSITE" id="PS51471">
    <property type="entry name" value="FE2OG_OXY"/>
    <property type="match status" value="1"/>
</dbReference>
<keyword evidence="5" id="KW-0560">Oxidoreductase</keyword>
<evidence type="ECO:0000256" key="1">
    <source>
        <dbReference type="ARBA" id="ARBA00007879"/>
    </source>
</evidence>
<dbReference type="Proteomes" id="UP000054337">
    <property type="component" value="Unassembled WGS sequence"/>
</dbReference>
<dbReference type="AlphaFoldDB" id="W7EH81"/>
<evidence type="ECO:0000256" key="6">
    <source>
        <dbReference type="ARBA" id="ARBA00023004"/>
    </source>
</evidence>
<keyword evidence="4" id="KW-0223">Dioxygenase</keyword>
<dbReference type="SUPFAM" id="SSF51197">
    <property type="entry name" value="Clavaminate synthase-like"/>
    <property type="match status" value="1"/>
</dbReference>
<evidence type="ECO:0000256" key="9">
    <source>
        <dbReference type="PIRSR" id="PIRSR604574-2"/>
    </source>
</evidence>
<comment type="catalytic activity">
    <reaction evidence="8">
        <text>an N(6)-methyladenosine in mRNA + 2-oxoglutarate + O2 = an adenosine in mRNA + formaldehyde + succinate + CO2</text>
        <dbReference type="Rhea" id="RHEA:49520"/>
        <dbReference type="Rhea" id="RHEA-COMP:12414"/>
        <dbReference type="Rhea" id="RHEA-COMP:12417"/>
        <dbReference type="ChEBI" id="CHEBI:15379"/>
        <dbReference type="ChEBI" id="CHEBI:16526"/>
        <dbReference type="ChEBI" id="CHEBI:16810"/>
        <dbReference type="ChEBI" id="CHEBI:16842"/>
        <dbReference type="ChEBI" id="CHEBI:30031"/>
        <dbReference type="ChEBI" id="CHEBI:74411"/>
        <dbReference type="ChEBI" id="CHEBI:74449"/>
        <dbReference type="EC" id="1.14.11.53"/>
    </reaction>
    <physiologicalReaction direction="left-to-right" evidence="8">
        <dbReference type="Rhea" id="RHEA:49521"/>
    </physiologicalReaction>
</comment>
<dbReference type="HOGENOM" id="CLU_029471_0_0_1"/>
<dbReference type="GO" id="GO:1990931">
    <property type="term" value="F:mRNA N6-methyladenosine dioxygenase activity"/>
    <property type="evidence" value="ECO:0007669"/>
    <property type="project" value="UniProtKB-EC"/>
</dbReference>
<organism evidence="11 12">
    <name type="scientific">Bipolaris victoriae (strain FI3)</name>
    <name type="common">Victoria blight of oats agent</name>
    <name type="synonym">Cochliobolus victoriae</name>
    <dbReference type="NCBI Taxonomy" id="930091"/>
    <lineage>
        <taxon>Eukaryota</taxon>
        <taxon>Fungi</taxon>
        <taxon>Dikarya</taxon>
        <taxon>Ascomycota</taxon>
        <taxon>Pezizomycotina</taxon>
        <taxon>Dothideomycetes</taxon>
        <taxon>Pleosporomycetidae</taxon>
        <taxon>Pleosporales</taxon>
        <taxon>Pleosporineae</taxon>
        <taxon>Pleosporaceae</taxon>
        <taxon>Bipolaris</taxon>
    </lineage>
</organism>
<dbReference type="InterPro" id="IPR027450">
    <property type="entry name" value="AlkB-like"/>
</dbReference>
<protein>
    <recommendedName>
        <fullName evidence="2">mRNA N(6)-methyladenine demethylase</fullName>
        <ecNumber evidence="2">1.14.11.53</ecNumber>
    </recommendedName>
</protein>
<dbReference type="PANTHER" id="PTHR16557">
    <property type="entry name" value="ALKYLATED DNA REPAIR PROTEIN ALKB-RELATED"/>
    <property type="match status" value="1"/>
</dbReference>
<dbReference type="InterPro" id="IPR037151">
    <property type="entry name" value="AlkB-like_sf"/>
</dbReference>
<evidence type="ECO:0000313" key="11">
    <source>
        <dbReference type="EMBL" id="EUN25110.1"/>
    </source>
</evidence>
<dbReference type="InterPro" id="IPR005123">
    <property type="entry name" value="Oxoglu/Fe-dep_dioxygenase_dom"/>
</dbReference>
<dbReference type="OrthoDB" id="6614653at2759"/>
<dbReference type="EMBL" id="KI968756">
    <property type="protein sequence ID" value="EUN25110.1"/>
    <property type="molecule type" value="Genomic_DNA"/>
</dbReference>
<evidence type="ECO:0000256" key="4">
    <source>
        <dbReference type="ARBA" id="ARBA00022964"/>
    </source>
</evidence>
<evidence type="ECO:0000313" key="12">
    <source>
        <dbReference type="Proteomes" id="UP000054337"/>
    </source>
</evidence>
<gene>
    <name evidence="11" type="ORF">COCVIDRAFT_17610</name>
</gene>
<dbReference type="GO" id="GO:0046872">
    <property type="term" value="F:metal ion binding"/>
    <property type="evidence" value="ECO:0007669"/>
    <property type="project" value="UniProtKB-KW"/>
</dbReference>